<dbReference type="InterPro" id="IPR014235">
    <property type="entry name" value="Spore_PdaA"/>
</dbReference>
<dbReference type="AlphaFoldDB" id="A0A6M0H637"/>
<sequence>MKKISKLLPLTLSVAVIGSCAFSYFSYCKQYLPENNEKYEMVMQTIKAEKDKNNKPPEKKEKKAEKMDTNVDNTCIDWWFVPNGNHEAPRLNDKLSFKFEDYDAHCLGDTSKKVLYLTFDEGYENGYTDKILDTLKENDVKAIFFVTLPYIRDNQDIIKRMVDEGHIVGNHSNHHPSMPEVATDESKFNKEFTDVEELFTETTGTEMPKFFRPPMGKYSQRSLAMTKNLGYKTVFWSFAYHDWDINNQPEPEKAKKKILDGLHNGSIMLIHAVSKTNNEILGDVIKEAKQQGYTFELLE</sequence>
<dbReference type="RefSeq" id="WP_199870711.1">
    <property type="nucleotide sequence ID" value="NZ_JAAGPU010000035.1"/>
</dbReference>
<name>A0A6M0H637_9CLOT</name>
<dbReference type="PANTHER" id="PTHR10587:SF78">
    <property type="entry name" value="PEPTIDOGLYCAN-N-ACETYLMURAMIC ACID DEACETYLASE PDAA"/>
    <property type="match status" value="1"/>
</dbReference>
<keyword evidence="4" id="KW-1185">Reference proteome</keyword>
<proteinExistence type="predicted"/>
<dbReference type="Pfam" id="PF01522">
    <property type="entry name" value="Polysacc_deac_1"/>
    <property type="match status" value="1"/>
</dbReference>
<organism evidence="3 4">
    <name type="scientific">Clostridium senegalense</name>
    <dbReference type="NCBI Taxonomy" id="1465809"/>
    <lineage>
        <taxon>Bacteria</taxon>
        <taxon>Bacillati</taxon>
        <taxon>Bacillota</taxon>
        <taxon>Clostridia</taxon>
        <taxon>Eubacteriales</taxon>
        <taxon>Clostridiaceae</taxon>
        <taxon>Clostridium</taxon>
    </lineage>
</organism>
<evidence type="ECO:0000259" key="2">
    <source>
        <dbReference type="PROSITE" id="PS51677"/>
    </source>
</evidence>
<dbReference type="InterPro" id="IPR050248">
    <property type="entry name" value="Polysacc_deacetylase_ArnD"/>
</dbReference>
<evidence type="ECO:0000313" key="3">
    <source>
        <dbReference type="EMBL" id="NEU06175.1"/>
    </source>
</evidence>
<comment type="caution">
    <text evidence="3">The sequence shown here is derived from an EMBL/GenBank/DDBJ whole genome shotgun (WGS) entry which is preliminary data.</text>
</comment>
<dbReference type="PANTHER" id="PTHR10587">
    <property type="entry name" value="GLYCOSYL TRANSFERASE-RELATED"/>
    <property type="match status" value="1"/>
</dbReference>
<feature type="signal peptide" evidence="1">
    <location>
        <begin position="1"/>
        <end position="21"/>
    </location>
</feature>
<dbReference type="Gene3D" id="3.20.20.370">
    <property type="entry name" value="Glycoside hydrolase/deacetylase"/>
    <property type="match status" value="1"/>
</dbReference>
<dbReference type="CDD" id="cd10948">
    <property type="entry name" value="CE4_BsPdaA_like"/>
    <property type="match status" value="1"/>
</dbReference>
<dbReference type="NCBIfam" id="TIGR02884">
    <property type="entry name" value="spore_pdaA"/>
    <property type="match status" value="1"/>
</dbReference>
<dbReference type="GO" id="GO:0005975">
    <property type="term" value="P:carbohydrate metabolic process"/>
    <property type="evidence" value="ECO:0007669"/>
    <property type="project" value="InterPro"/>
</dbReference>
<dbReference type="Proteomes" id="UP000481872">
    <property type="component" value="Unassembled WGS sequence"/>
</dbReference>
<dbReference type="GO" id="GO:0016810">
    <property type="term" value="F:hydrolase activity, acting on carbon-nitrogen (but not peptide) bonds"/>
    <property type="evidence" value="ECO:0007669"/>
    <property type="project" value="InterPro"/>
</dbReference>
<dbReference type="PROSITE" id="PS51257">
    <property type="entry name" value="PROKAR_LIPOPROTEIN"/>
    <property type="match status" value="1"/>
</dbReference>
<dbReference type="InterPro" id="IPR011330">
    <property type="entry name" value="Glyco_hydro/deAcase_b/a-brl"/>
</dbReference>
<evidence type="ECO:0000313" key="4">
    <source>
        <dbReference type="Proteomes" id="UP000481872"/>
    </source>
</evidence>
<dbReference type="EMBL" id="JAAGPU010000035">
    <property type="protein sequence ID" value="NEU06175.1"/>
    <property type="molecule type" value="Genomic_DNA"/>
</dbReference>
<gene>
    <name evidence="3" type="primary">pdaA</name>
    <name evidence="3" type="ORF">G3M99_15215</name>
</gene>
<accession>A0A6M0H637</accession>
<dbReference type="SUPFAM" id="SSF88713">
    <property type="entry name" value="Glycoside hydrolase/deacetylase"/>
    <property type="match status" value="1"/>
</dbReference>
<feature type="chain" id="PRO_5027043153" evidence="1">
    <location>
        <begin position="22"/>
        <end position="299"/>
    </location>
</feature>
<dbReference type="PROSITE" id="PS51677">
    <property type="entry name" value="NODB"/>
    <property type="match status" value="1"/>
</dbReference>
<reference evidence="3 4" key="1">
    <citation type="submission" date="2020-02" db="EMBL/GenBank/DDBJ databases">
        <title>Genome assembly of a novel Clostridium senegalense strain.</title>
        <authorList>
            <person name="Gupta T.B."/>
            <person name="Jauregui R."/>
            <person name="Maclean P."/>
            <person name="Nawarathana A."/>
            <person name="Brightwell G."/>
        </authorList>
    </citation>
    <scope>NUCLEOTIDE SEQUENCE [LARGE SCALE GENOMIC DNA]</scope>
    <source>
        <strain evidence="3 4">AGRFS4</strain>
    </source>
</reference>
<protein>
    <submittedName>
        <fullName evidence="3">Delta-lactam-biosynthetic de-N-acetylase</fullName>
    </submittedName>
</protein>
<dbReference type="GO" id="GO:0016020">
    <property type="term" value="C:membrane"/>
    <property type="evidence" value="ECO:0007669"/>
    <property type="project" value="TreeGrafter"/>
</dbReference>
<dbReference type="InterPro" id="IPR002509">
    <property type="entry name" value="NODB_dom"/>
</dbReference>
<evidence type="ECO:0000256" key="1">
    <source>
        <dbReference type="SAM" id="SignalP"/>
    </source>
</evidence>
<keyword evidence="1" id="KW-0732">Signal</keyword>
<feature type="domain" description="NodB homology" evidence="2">
    <location>
        <begin position="113"/>
        <end position="296"/>
    </location>
</feature>